<feature type="domain" description="VWFA" evidence="4">
    <location>
        <begin position="281"/>
        <end position="472"/>
    </location>
</feature>
<reference evidence="5 6" key="1">
    <citation type="submission" date="2024-05" db="EMBL/GenBank/DDBJ databases">
        <authorList>
            <person name="Wallberg A."/>
        </authorList>
    </citation>
    <scope>NUCLEOTIDE SEQUENCE [LARGE SCALE GENOMIC DNA]</scope>
</reference>
<gene>
    <name evidence="5" type="ORF">MNOR_LOCUS21187</name>
</gene>
<keyword evidence="2" id="KW-1133">Transmembrane helix</keyword>
<organism evidence="5 6">
    <name type="scientific">Meganyctiphanes norvegica</name>
    <name type="common">Northern krill</name>
    <name type="synonym">Thysanopoda norvegica</name>
    <dbReference type="NCBI Taxonomy" id="48144"/>
    <lineage>
        <taxon>Eukaryota</taxon>
        <taxon>Metazoa</taxon>
        <taxon>Ecdysozoa</taxon>
        <taxon>Arthropoda</taxon>
        <taxon>Crustacea</taxon>
        <taxon>Multicrustacea</taxon>
        <taxon>Malacostraca</taxon>
        <taxon>Eumalacostraca</taxon>
        <taxon>Eucarida</taxon>
        <taxon>Euphausiacea</taxon>
        <taxon>Euphausiidae</taxon>
        <taxon>Meganyctiphanes</taxon>
    </lineage>
</organism>
<dbReference type="Proteomes" id="UP001497623">
    <property type="component" value="Unassembled WGS sequence"/>
</dbReference>
<feature type="compositionally biased region" description="Polar residues" evidence="1">
    <location>
        <begin position="1041"/>
        <end position="1057"/>
    </location>
</feature>
<feature type="region of interest" description="Disordered" evidence="1">
    <location>
        <begin position="1194"/>
        <end position="1239"/>
    </location>
</feature>
<dbReference type="Pfam" id="PF08434">
    <property type="entry name" value="CLCA"/>
    <property type="match status" value="2"/>
</dbReference>
<protein>
    <recommendedName>
        <fullName evidence="4">VWFA domain-containing protein</fullName>
    </recommendedName>
</protein>
<evidence type="ECO:0000313" key="6">
    <source>
        <dbReference type="Proteomes" id="UP001497623"/>
    </source>
</evidence>
<sequence length="1239" mass="136741">MCVDTKLPQMASHIWITVILSIVAVQVSCQSQGNIRLVDNGYEGLVLDIDDTIPEQHCNQILNGIKNVLSEFSKQLFNATGRRVSIRDVTIVLPRSWQTTNSQTCAIWGPLTTSAIPTPANIHVSTPHPVFHTRPWVQQSQGCGQPGDYIQLGADLLRASTNDSHLKTAQLLLAEWAKFRWGIFEEQGYEGDVVYPATFRHPSTSEIKPNSCKPAGSKAPFCKTEDHIPEAPNKHNTLCQGKSAWDVIMNSADFKNNRNSPSNNTEALVPNIKFVQAGAPNIILLVEDTAVMNLQRRWLFIRKAVRRVVAYDIPDGAYVGVVVFNSVARSTASLSKMDQVTDVRQRIGSSMPRNPSHIPEKHKCLLCGLQEALRTLDSGSTSSEGATIILITTGSGATPKEEMDEMIHLATERRLHIEVILYPATDMTSNHGLEKLITATHGSVLTVMDEGVGNDSKVTMMVSLMDALLSTIWRLNTPSKDKPSRVVHSQAYQGSLVSKAKGSFIIDDSFAPDAKFSIYYYDLNHVGNTIQLTTPSGKVMSSINMQEEDGDANVIFMNIPMAERGKWHYTVENRADSHQGLVIQVTSHESSSKQITIRSWTSQINNSSKSPVIIYAEIKNGMLPILNARVVAKLQRLGTGLSGNKYAPVYVDLYDSGNGDPDITEGDGVYTRYLPYLAHSTEEVVDYELTITAHDNNGKATTPINNILTRNPRIYHTQEKTCCGSSIQYEHVMSLNSFQRSEVHGVIGIISYADKLDTTPPSRILDLKSLFNLSSYELTLRWTAPGDDYDWGRVHHYEAVLANSWKDALAFEGEVVSGMPVPEPVGSEQITTTLVELYGQIIYINVRAFDEAGNHGGESNIVSVWVPRPPTTAPPPTSPLPLMPSSSLKQGYDQEVTQPIRIAGFNFEDMAVIVGSVAGFLFVVAIIATFCFLHVARRQRQEKNKDKKESSRHAIIKASSTIVIDKDESQDSADSAVKNVEALSKEDYPPSSNPSWSPSHLLQEHERRFSVNSLVSRDLGEISESMTPYENLQEPYPDVTLTGTHSYPSSQASSTPHSDPPAYQPSYAADTFTAYPYNYDHEYSNEELPPYSSQAPLRSRMASQSSQLSAYQRPLIEAQSGQIPTSYPNMLARPRITSMASQCSTPYGNEVFIAPSDLAQPQEIHILPNGMPKYTSDLPGYIHQPSQMYANVATDGNTSTPPLPNKTKVPPPVAPKPMMGNRVPVEGNIEPTRRNITQV</sequence>
<dbReference type="Gene3D" id="3.40.50.410">
    <property type="entry name" value="von Willebrand factor, type A domain"/>
    <property type="match status" value="1"/>
</dbReference>
<dbReference type="GO" id="GO:0032991">
    <property type="term" value="C:protein-containing complex"/>
    <property type="evidence" value="ECO:0007669"/>
    <property type="project" value="UniProtKB-ARBA"/>
</dbReference>
<dbReference type="SUPFAM" id="SSF53300">
    <property type="entry name" value="vWA-like"/>
    <property type="match status" value="1"/>
</dbReference>
<evidence type="ECO:0000256" key="3">
    <source>
        <dbReference type="SAM" id="SignalP"/>
    </source>
</evidence>
<dbReference type="InterPro" id="IPR036465">
    <property type="entry name" value="vWFA_dom_sf"/>
</dbReference>
<dbReference type="AlphaFoldDB" id="A0AAV2R6I0"/>
<keyword evidence="6" id="KW-1185">Reference proteome</keyword>
<dbReference type="InterPro" id="IPR051266">
    <property type="entry name" value="CLCR"/>
</dbReference>
<feature type="chain" id="PRO_5043506194" description="VWFA domain-containing protein" evidence="3">
    <location>
        <begin position="30"/>
        <end position="1239"/>
    </location>
</feature>
<keyword evidence="2" id="KW-0472">Membrane</keyword>
<evidence type="ECO:0000256" key="2">
    <source>
        <dbReference type="SAM" id="Phobius"/>
    </source>
</evidence>
<evidence type="ECO:0000313" key="5">
    <source>
        <dbReference type="EMBL" id="CAL4117431.1"/>
    </source>
</evidence>
<dbReference type="EMBL" id="CAXKWB010016901">
    <property type="protein sequence ID" value="CAL4117431.1"/>
    <property type="molecule type" value="Genomic_DNA"/>
</dbReference>
<dbReference type="CDD" id="cd00198">
    <property type="entry name" value="vWFA"/>
    <property type="match status" value="1"/>
</dbReference>
<evidence type="ECO:0000256" key="1">
    <source>
        <dbReference type="SAM" id="MobiDB-lite"/>
    </source>
</evidence>
<keyword evidence="3" id="KW-0732">Signal</keyword>
<accession>A0AAV2R6I0</accession>
<dbReference type="InterPro" id="IPR013642">
    <property type="entry name" value="CLCA_N"/>
</dbReference>
<evidence type="ECO:0000259" key="4">
    <source>
        <dbReference type="PROSITE" id="PS50234"/>
    </source>
</evidence>
<keyword evidence="2" id="KW-0812">Transmembrane</keyword>
<dbReference type="PROSITE" id="PS50234">
    <property type="entry name" value="VWFA"/>
    <property type="match status" value="1"/>
</dbReference>
<dbReference type="InterPro" id="IPR002035">
    <property type="entry name" value="VWF_A"/>
</dbReference>
<name>A0AAV2R6I0_MEGNR</name>
<feature type="region of interest" description="Disordered" evidence="1">
    <location>
        <begin position="1025"/>
        <end position="1067"/>
    </location>
</feature>
<dbReference type="PANTHER" id="PTHR10579">
    <property type="entry name" value="CALCIUM-ACTIVATED CHLORIDE CHANNEL REGULATOR"/>
    <property type="match status" value="1"/>
</dbReference>
<comment type="caution">
    <text evidence="5">The sequence shown here is derived from an EMBL/GenBank/DDBJ whole genome shotgun (WGS) entry which is preliminary data.</text>
</comment>
<proteinExistence type="predicted"/>
<dbReference type="PANTHER" id="PTHR10579:SF177">
    <property type="entry name" value="CALCIUM-ACTIVATED CHLORIDE CHANNEL REGULATOR 4-LIKE PROTEIN"/>
    <property type="match status" value="1"/>
</dbReference>
<feature type="signal peptide" evidence="3">
    <location>
        <begin position="1"/>
        <end position="29"/>
    </location>
</feature>
<feature type="transmembrane region" description="Helical" evidence="2">
    <location>
        <begin position="910"/>
        <end position="935"/>
    </location>
</feature>
<feature type="compositionally biased region" description="Pro residues" evidence="1">
    <location>
        <begin position="1201"/>
        <end position="1215"/>
    </location>
</feature>